<evidence type="ECO:0000313" key="1">
    <source>
        <dbReference type="EMBL" id="SJZ74012.1"/>
    </source>
</evidence>
<organism evidence="1 2">
    <name type="scientific">Selenihalanaerobacter shriftii</name>
    <dbReference type="NCBI Taxonomy" id="142842"/>
    <lineage>
        <taxon>Bacteria</taxon>
        <taxon>Bacillati</taxon>
        <taxon>Bacillota</taxon>
        <taxon>Clostridia</taxon>
        <taxon>Halanaerobiales</taxon>
        <taxon>Halobacteroidaceae</taxon>
        <taxon>Selenihalanaerobacter</taxon>
    </lineage>
</organism>
<keyword evidence="2" id="KW-1185">Reference proteome</keyword>
<dbReference type="OrthoDB" id="2112246at2"/>
<dbReference type="STRING" id="142842.SAMN02745118_01683"/>
<dbReference type="RefSeq" id="WP_078810149.1">
    <property type="nucleotide sequence ID" value="NZ_FUWM01000013.1"/>
</dbReference>
<gene>
    <name evidence="1" type="ORF">SAMN02745118_01683</name>
</gene>
<dbReference type="AlphaFoldDB" id="A0A1T4N468"/>
<reference evidence="2" key="1">
    <citation type="submission" date="2017-02" db="EMBL/GenBank/DDBJ databases">
        <authorList>
            <person name="Varghese N."/>
            <person name="Submissions S."/>
        </authorList>
    </citation>
    <scope>NUCLEOTIDE SEQUENCE [LARGE SCALE GENOMIC DNA]</scope>
    <source>
        <strain evidence="2">ATCC BAA-73</strain>
    </source>
</reference>
<accession>A0A1T4N468</accession>
<protein>
    <submittedName>
        <fullName evidence="1">Uncharacterized protein</fullName>
    </submittedName>
</protein>
<proteinExistence type="predicted"/>
<name>A0A1T4N468_9FIRM</name>
<sequence length="72" mass="8962">MDRKRGEFDEFANDKYDAEVSEMNYWWYTQGDFDMEMAHEFDHATVGWWSNSWHGWDEIKIREKNDGWFDRD</sequence>
<dbReference type="EMBL" id="FUWM01000013">
    <property type="protein sequence ID" value="SJZ74012.1"/>
    <property type="molecule type" value="Genomic_DNA"/>
</dbReference>
<evidence type="ECO:0000313" key="2">
    <source>
        <dbReference type="Proteomes" id="UP000190625"/>
    </source>
</evidence>
<dbReference type="Proteomes" id="UP000190625">
    <property type="component" value="Unassembled WGS sequence"/>
</dbReference>